<feature type="domain" description="MurNAc-LAA" evidence="2">
    <location>
        <begin position="337"/>
        <end position="446"/>
    </location>
</feature>
<protein>
    <submittedName>
        <fullName evidence="3">SpoIID/LytB domain</fullName>
    </submittedName>
</protein>
<dbReference type="InterPro" id="IPR050695">
    <property type="entry name" value="N-acetylmuramoyl_amidase_3"/>
</dbReference>
<dbReference type="InterPro" id="IPR013693">
    <property type="entry name" value="SpoIID/LytB_N"/>
</dbReference>
<dbReference type="GO" id="GO:0009253">
    <property type="term" value="P:peptidoglycan catabolic process"/>
    <property type="evidence" value="ECO:0007669"/>
    <property type="project" value="InterPro"/>
</dbReference>
<organism evidence="3 4">
    <name type="scientific">[Clostridium] ultunense Esp</name>
    <dbReference type="NCBI Taxonomy" id="1288971"/>
    <lineage>
        <taxon>Bacteria</taxon>
        <taxon>Bacillati</taxon>
        <taxon>Bacillota</taxon>
        <taxon>Tissierellia</taxon>
        <taxon>Tissierellales</taxon>
        <taxon>Tepidimicrobiaceae</taxon>
        <taxon>Schnuerera</taxon>
    </lineage>
</organism>
<dbReference type="GO" id="GO:0008745">
    <property type="term" value="F:N-acetylmuramoyl-L-alanine amidase activity"/>
    <property type="evidence" value="ECO:0007669"/>
    <property type="project" value="InterPro"/>
</dbReference>
<gene>
    <name evidence="3" type="ORF">CUESP1_0794</name>
</gene>
<dbReference type="EMBL" id="LT669839">
    <property type="protein sequence ID" value="SHD76174.1"/>
    <property type="molecule type" value="Genomic_DNA"/>
</dbReference>
<dbReference type="AlphaFoldDB" id="A0A1M4PL27"/>
<dbReference type="SMART" id="SM00646">
    <property type="entry name" value="Ami_3"/>
    <property type="match status" value="1"/>
</dbReference>
<dbReference type="Gene3D" id="3.40.630.40">
    <property type="entry name" value="Zn-dependent exopeptidases"/>
    <property type="match status" value="1"/>
</dbReference>
<dbReference type="GO" id="GO:0030288">
    <property type="term" value="C:outer membrane-bounded periplasmic space"/>
    <property type="evidence" value="ECO:0007669"/>
    <property type="project" value="TreeGrafter"/>
</dbReference>
<evidence type="ECO:0000256" key="1">
    <source>
        <dbReference type="ARBA" id="ARBA00022801"/>
    </source>
</evidence>
<evidence type="ECO:0000313" key="3">
    <source>
        <dbReference type="EMBL" id="SHD76174.1"/>
    </source>
</evidence>
<dbReference type="InterPro" id="IPR002508">
    <property type="entry name" value="MurNAc-LAA_cat"/>
</dbReference>
<dbReference type="Proteomes" id="UP000245423">
    <property type="component" value="Chromosome 1"/>
</dbReference>
<dbReference type="NCBIfam" id="TIGR02669">
    <property type="entry name" value="SpoIID_LytB"/>
    <property type="match status" value="1"/>
</dbReference>
<reference evidence="3 4" key="1">
    <citation type="submission" date="2016-11" db="EMBL/GenBank/DDBJ databases">
        <authorList>
            <person name="Manzoor S."/>
        </authorList>
    </citation>
    <scope>NUCLEOTIDE SEQUENCE [LARGE SCALE GENOMIC DNA]</scope>
    <source>
        <strain evidence="3">Clostridium ultunense strain Esp</strain>
    </source>
</reference>
<dbReference type="SUPFAM" id="SSF53187">
    <property type="entry name" value="Zn-dependent exopeptidases"/>
    <property type="match status" value="1"/>
</dbReference>
<evidence type="ECO:0000259" key="2">
    <source>
        <dbReference type="SMART" id="SM00646"/>
    </source>
</evidence>
<dbReference type="Pfam" id="PF08486">
    <property type="entry name" value="SpoIID"/>
    <property type="match status" value="1"/>
</dbReference>
<accession>A0A1M4PL27</accession>
<name>A0A1M4PL27_9FIRM</name>
<sequence length="450" mass="51967">MMETYYKIRYINKENNEEIEMPLEKMVGILLNLEMGLNFHIEALKAQAIVIRTNLIKSSKSLEGGNFENIWDNREDKNVEKIIKAVEETKGLVILFNDKPIEAKYHLACGGSTENSENVIDNQIIYLRRVLCDYCKGSIYWKDEKNFSIEEIENLLKINFPKMDIDVESEISGFMEDIERDEYGRVISIKIGNKRFSGKELMELLDLNSTRFAIFPTGVKFVSRGKGHGIGLCQYGAERMAQEGYSHIEILKYYYTGVEIKEFQLPCIKRPLYGKIIVIDPGHGGEDEGHRGDSLGLLEKDLVLKLALKLKSKLEDLGVTVYLTREKDEKVLITERIEQANKLDPDFFISLHMDYFYNSKMKGCEIFHFRKDYNSEKLGSYILKNLKDRQIATRGVKEGNFYVFRGISGNSLLIEIGYLSNPQEEIKFIDENYMENLAEGIVKGILEYFQ</sequence>
<dbReference type="InterPro" id="IPR013486">
    <property type="entry name" value="SpoIID/LytB"/>
</dbReference>
<proteinExistence type="predicted"/>
<dbReference type="GO" id="GO:0030435">
    <property type="term" value="P:sporulation resulting in formation of a cellular spore"/>
    <property type="evidence" value="ECO:0007669"/>
    <property type="project" value="InterPro"/>
</dbReference>
<dbReference type="PANTHER" id="PTHR30404:SF0">
    <property type="entry name" value="N-ACETYLMURAMOYL-L-ALANINE AMIDASE AMIC"/>
    <property type="match status" value="1"/>
</dbReference>
<evidence type="ECO:0000313" key="4">
    <source>
        <dbReference type="Proteomes" id="UP000245423"/>
    </source>
</evidence>
<keyword evidence="1" id="KW-0378">Hydrolase</keyword>
<dbReference type="Pfam" id="PF01520">
    <property type="entry name" value="Amidase_3"/>
    <property type="match status" value="1"/>
</dbReference>
<dbReference type="CDD" id="cd02696">
    <property type="entry name" value="MurNAc-LAA"/>
    <property type="match status" value="1"/>
</dbReference>
<keyword evidence="4" id="KW-1185">Reference proteome</keyword>
<dbReference type="PANTHER" id="PTHR30404">
    <property type="entry name" value="N-ACETYLMURAMOYL-L-ALANINE AMIDASE"/>
    <property type="match status" value="1"/>
</dbReference>